<keyword evidence="3" id="KW-1185">Reference proteome</keyword>
<dbReference type="InterPro" id="IPR012337">
    <property type="entry name" value="RNaseH-like_sf"/>
</dbReference>
<evidence type="ECO:0000313" key="2">
    <source>
        <dbReference type="EMBL" id="MBB4134012.1"/>
    </source>
</evidence>
<dbReference type="InterPro" id="IPR050900">
    <property type="entry name" value="Transposase_IS3/IS150/IS904"/>
</dbReference>
<dbReference type="Pfam" id="PF13683">
    <property type="entry name" value="rve_3"/>
    <property type="match status" value="1"/>
</dbReference>
<dbReference type="GO" id="GO:0003676">
    <property type="term" value="F:nucleic acid binding"/>
    <property type="evidence" value="ECO:0007669"/>
    <property type="project" value="InterPro"/>
</dbReference>
<dbReference type="PANTHER" id="PTHR46889">
    <property type="entry name" value="TRANSPOSASE INSF FOR INSERTION SEQUENCE IS3B-RELATED"/>
    <property type="match status" value="1"/>
</dbReference>
<accession>A0A840EQM6</accession>
<dbReference type="GO" id="GO:0015074">
    <property type="term" value="P:DNA integration"/>
    <property type="evidence" value="ECO:0007669"/>
    <property type="project" value="InterPro"/>
</dbReference>
<comment type="caution">
    <text evidence="2">The sequence shown here is derived from an EMBL/GenBank/DDBJ whole genome shotgun (WGS) entry which is preliminary data.</text>
</comment>
<feature type="domain" description="Integrase catalytic" evidence="1">
    <location>
        <begin position="23"/>
        <end position="93"/>
    </location>
</feature>
<dbReference type="InterPro" id="IPR036397">
    <property type="entry name" value="RNaseH_sf"/>
</dbReference>
<dbReference type="Proteomes" id="UP000551501">
    <property type="component" value="Unassembled WGS sequence"/>
</dbReference>
<dbReference type="SUPFAM" id="SSF53098">
    <property type="entry name" value="Ribonuclease H-like"/>
    <property type="match status" value="1"/>
</dbReference>
<dbReference type="InterPro" id="IPR001584">
    <property type="entry name" value="Integrase_cat-core"/>
</dbReference>
<evidence type="ECO:0000313" key="3">
    <source>
        <dbReference type="Proteomes" id="UP000551501"/>
    </source>
</evidence>
<dbReference type="EMBL" id="JACIFP010000001">
    <property type="protein sequence ID" value="MBB4134012.1"/>
    <property type="molecule type" value="Genomic_DNA"/>
</dbReference>
<protein>
    <submittedName>
        <fullName evidence="2">Transposase InsO family protein</fullName>
    </submittedName>
</protein>
<name>A0A840EQM6_9ACTN</name>
<gene>
    <name evidence="2" type="ORF">BKA16_000564</name>
</gene>
<proteinExistence type="predicted"/>
<dbReference type="PANTHER" id="PTHR46889:SF4">
    <property type="entry name" value="TRANSPOSASE INSO FOR INSERTION SEQUENCE ELEMENT IS911B-RELATED"/>
    <property type="match status" value="1"/>
</dbReference>
<reference evidence="2 3" key="1">
    <citation type="submission" date="2020-08" db="EMBL/GenBank/DDBJ databases">
        <title>Sequencing the genomes of 1000 actinobacteria strains.</title>
        <authorList>
            <person name="Klenk H.-P."/>
        </authorList>
    </citation>
    <scope>NUCLEOTIDE SEQUENCE [LARGE SCALE GENOMIC DNA]</scope>
    <source>
        <strain evidence="2 3">DSM 45298</strain>
    </source>
</reference>
<sequence>MQRPIERAQYTSSDLTGELALQRISASIGSIGDAYDNALVESVNGLYKTECIRTTIFHPGPFKTLSDVEYATSEWVDWYNNRRLHSHLGHIPPIECEHSHYAALNPEPQPA</sequence>
<organism evidence="2 3">
    <name type="scientific">Gordonia humi</name>
    <dbReference type="NCBI Taxonomy" id="686429"/>
    <lineage>
        <taxon>Bacteria</taxon>
        <taxon>Bacillati</taxon>
        <taxon>Actinomycetota</taxon>
        <taxon>Actinomycetes</taxon>
        <taxon>Mycobacteriales</taxon>
        <taxon>Gordoniaceae</taxon>
        <taxon>Gordonia</taxon>
    </lineage>
</organism>
<dbReference type="AlphaFoldDB" id="A0A840EQM6"/>
<evidence type="ECO:0000259" key="1">
    <source>
        <dbReference type="Pfam" id="PF13683"/>
    </source>
</evidence>
<dbReference type="Gene3D" id="3.30.420.10">
    <property type="entry name" value="Ribonuclease H-like superfamily/Ribonuclease H"/>
    <property type="match status" value="1"/>
</dbReference>